<evidence type="ECO:0000259" key="1">
    <source>
        <dbReference type="PROSITE" id="PS51819"/>
    </source>
</evidence>
<protein>
    <submittedName>
        <fullName evidence="2">Glyoxalase/bleomycin resistance protein/dioxygenase</fullName>
    </submittedName>
</protein>
<dbReference type="Proteomes" id="UP000000333">
    <property type="component" value="Chromosome"/>
</dbReference>
<evidence type="ECO:0000313" key="2">
    <source>
        <dbReference type="EMBL" id="ADK68289.1"/>
    </source>
</evidence>
<keyword evidence="3" id="KW-1185">Reference proteome</keyword>
<dbReference type="PROSITE" id="PS51819">
    <property type="entry name" value="VOC"/>
    <property type="match status" value="1"/>
</dbReference>
<dbReference type="Pfam" id="PF00903">
    <property type="entry name" value="Glyoxalase"/>
    <property type="match status" value="1"/>
</dbReference>
<sequence length="122" mass="13883">MQARFVHRCTHVNDLEATREFYEKALGLVVDHVSGPADGSWSNTFMNDPATGFQLELTWNRGHTEPYDNGGMDTHIAFEVDDFDAYHELHRQMGCIQKENPAMGLYFIVDPDGQRIEILPQG</sequence>
<dbReference type="GO" id="GO:0051213">
    <property type="term" value="F:dioxygenase activity"/>
    <property type="evidence" value="ECO:0007669"/>
    <property type="project" value="UniProtKB-KW"/>
</dbReference>
<keyword evidence="2" id="KW-0223">Dioxygenase</keyword>
<dbReference type="InterPro" id="IPR029068">
    <property type="entry name" value="Glyas_Bleomycin-R_OHBP_Dase"/>
</dbReference>
<gene>
    <name evidence="2" type="ordered locus">Olsu_1180</name>
</gene>
<name>E1QVY6_OLSUV</name>
<dbReference type="eggNOG" id="COG0346">
    <property type="taxonomic scope" value="Bacteria"/>
</dbReference>
<dbReference type="Gene3D" id="3.10.180.10">
    <property type="entry name" value="2,3-Dihydroxybiphenyl 1,2-Dioxygenase, domain 1"/>
    <property type="match status" value="1"/>
</dbReference>
<dbReference type="RefSeq" id="WP_013252041.1">
    <property type="nucleotide sequence ID" value="NC_014363.1"/>
</dbReference>
<dbReference type="EMBL" id="CP002106">
    <property type="protein sequence ID" value="ADK68289.1"/>
    <property type="molecule type" value="Genomic_DNA"/>
</dbReference>
<proteinExistence type="predicted"/>
<feature type="domain" description="VOC" evidence="1">
    <location>
        <begin position="4"/>
        <end position="122"/>
    </location>
</feature>
<accession>E1QVY6</accession>
<dbReference type="InterPro" id="IPR037523">
    <property type="entry name" value="VOC_core"/>
</dbReference>
<organism evidence="2 3">
    <name type="scientific">Olsenella uli (strain ATCC 49627 / DSM 7084 / CCUG 31166 / CIP 109912 / JCM 12494 / LMG 11480 / NCIMB 702895 / VPI D76D-27C)</name>
    <name type="common">Lactobacillus uli</name>
    <dbReference type="NCBI Taxonomy" id="633147"/>
    <lineage>
        <taxon>Bacteria</taxon>
        <taxon>Bacillati</taxon>
        <taxon>Actinomycetota</taxon>
        <taxon>Coriobacteriia</taxon>
        <taxon>Coriobacteriales</taxon>
        <taxon>Atopobiaceae</taxon>
        <taxon>Olsenella</taxon>
    </lineage>
</organism>
<evidence type="ECO:0000313" key="3">
    <source>
        <dbReference type="Proteomes" id="UP000000333"/>
    </source>
</evidence>
<dbReference type="HOGENOM" id="CLU_046006_8_4_11"/>
<dbReference type="AlphaFoldDB" id="E1QVY6"/>
<dbReference type="STRING" id="633147.Olsu_1180"/>
<dbReference type="SUPFAM" id="SSF54593">
    <property type="entry name" value="Glyoxalase/Bleomycin resistance protein/Dihydroxybiphenyl dioxygenase"/>
    <property type="match status" value="1"/>
</dbReference>
<dbReference type="PATRIC" id="fig|633147.7.peg.358"/>
<dbReference type="OrthoDB" id="115162at2"/>
<dbReference type="KEGG" id="ols:Olsu_1180"/>
<keyword evidence="2" id="KW-0560">Oxidoreductase</keyword>
<dbReference type="GeneID" id="78512600"/>
<reference evidence="2 3" key="1">
    <citation type="journal article" date="2010" name="Stand. Genomic Sci.">
        <title>Complete genome sequence of Olsenella uli type strain (VPI D76D-27C).</title>
        <authorList>
            <person name="Goker M."/>
            <person name="Held B."/>
            <person name="Lucas S."/>
            <person name="Nolan M."/>
            <person name="Yasawong M."/>
            <person name="Glavina Del Rio T."/>
            <person name="Tice H."/>
            <person name="Cheng J.F."/>
            <person name="Bruce D."/>
            <person name="Detter J.C."/>
            <person name="Tapia R."/>
            <person name="Han C."/>
            <person name="Goodwin L."/>
            <person name="Pitluck S."/>
            <person name="Liolios K."/>
            <person name="Ivanova N."/>
            <person name="Mavromatis K."/>
            <person name="Mikhailova N."/>
            <person name="Pati A."/>
            <person name="Chen A."/>
            <person name="Palaniappan K."/>
            <person name="Land M."/>
            <person name="Hauser L."/>
            <person name="Chang Y.J."/>
            <person name="Jeffries C.D."/>
            <person name="Rohde M."/>
            <person name="Sikorski J."/>
            <person name="Pukall R."/>
            <person name="Woyke T."/>
            <person name="Bristow J."/>
            <person name="Eisen J.A."/>
            <person name="Markowitz V."/>
            <person name="Hugenholtz P."/>
            <person name="Kyrpides N.C."/>
            <person name="Klenk H.P."/>
            <person name="Lapidus A."/>
        </authorList>
    </citation>
    <scope>NUCLEOTIDE SEQUENCE [LARGE SCALE GENOMIC DNA]</scope>
    <source>
        <strain evidence="3">ATCC 49627 / DSM 7084 / CIP 109912 / JCM 12494 / NCIMB 702895 / VPI D76D-27C</strain>
    </source>
</reference>
<dbReference type="InterPro" id="IPR004360">
    <property type="entry name" value="Glyas_Fos-R_dOase_dom"/>
</dbReference>